<evidence type="ECO:0000313" key="1">
    <source>
        <dbReference type="Proteomes" id="UP000095280"/>
    </source>
</evidence>
<protein>
    <submittedName>
        <fullName evidence="2">EXS domain-containing protein</fullName>
    </submittedName>
</protein>
<dbReference type="Proteomes" id="UP000095280">
    <property type="component" value="Unplaced"/>
</dbReference>
<dbReference type="WBParaSite" id="maker-uti_cns_0005925-snap-gene-0.6-mRNA-1">
    <property type="protein sequence ID" value="maker-uti_cns_0005925-snap-gene-0.6-mRNA-1"/>
    <property type="gene ID" value="maker-uti_cns_0005925-snap-gene-0.6"/>
</dbReference>
<keyword evidence="1" id="KW-1185">Reference proteome</keyword>
<reference evidence="2" key="1">
    <citation type="submission" date="2016-11" db="UniProtKB">
        <authorList>
            <consortium name="WormBaseParasite"/>
        </authorList>
    </citation>
    <scope>IDENTIFICATION</scope>
</reference>
<accession>A0A1I8HEY1</accession>
<dbReference type="AlphaFoldDB" id="A0A1I8HEY1"/>
<sequence>AFDSVLRAALLFVLRAYLLVPLQLVDAVMALYCDTRTAVEFWGDTLAPFLFVLLLDWVLRTAHPSADDGFPLRRRIGRRHRRRRGLAWRCLTARGLGCGKQWSKPSCIQRRDVDADGYSRAAAGLGALRPARADESVGTDALYDRAKLQRPFTILCRRRLHWRS</sequence>
<proteinExistence type="predicted"/>
<evidence type="ECO:0000313" key="2">
    <source>
        <dbReference type="WBParaSite" id="maker-uti_cns_0005925-snap-gene-0.6-mRNA-1"/>
    </source>
</evidence>
<organism evidence="1 2">
    <name type="scientific">Macrostomum lignano</name>
    <dbReference type="NCBI Taxonomy" id="282301"/>
    <lineage>
        <taxon>Eukaryota</taxon>
        <taxon>Metazoa</taxon>
        <taxon>Spiralia</taxon>
        <taxon>Lophotrochozoa</taxon>
        <taxon>Platyhelminthes</taxon>
        <taxon>Rhabditophora</taxon>
        <taxon>Macrostomorpha</taxon>
        <taxon>Macrostomida</taxon>
        <taxon>Macrostomidae</taxon>
        <taxon>Macrostomum</taxon>
    </lineage>
</organism>
<name>A0A1I8HEY1_9PLAT</name>